<name>A0A0D7BDH1_9AGAR</name>
<dbReference type="Pfam" id="PF05742">
    <property type="entry name" value="TANGO2"/>
    <property type="match status" value="1"/>
</dbReference>
<evidence type="ECO:0000313" key="2">
    <source>
        <dbReference type="EMBL" id="KIY68189.1"/>
    </source>
</evidence>
<evidence type="ECO:0008006" key="4">
    <source>
        <dbReference type="Google" id="ProtNLM"/>
    </source>
</evidence>
<organism evidence="2 3">
    <name type="scientific">Cylindrobasidium torrendii FP15055 ss-10</name>
    <dbReference type="NCBI Taxonomy" id="1314674"/>
    <lineage>
        <taxon>Eukaryota</taxon>
        <taxon>Fungi</taxon>
        <taxon>Dikarya</taxon>
        <taxon>Basidiomycota</taxon>
        <taxon>Agaricomycotina</taxon>
        <taxon>Agaricomycetes</taxon>
        <taxon>Agaricomycetidae</taxon>
        <taxon>Agaricales</taxon>
        <taxon>Marasmiineae</taxon>
        <taxon>Physalacriaceae</taxon>
        <taxon>Cylindrobasidium</taxon>
    </lineage>
</organism>
<evidence type="ECO:0000313" key="3">
    <source>
        <dbReference type="Proteomes" id="UP000054007"/>
    </source>
</evidence>
<dbReference type="PANTHER" id="PTHR17985:SF8">
    <property type="entry name" value="TRANSPORT AND GOLGI ORGANIZATION PROTEIN 2 HOMOLOG"/>
    <property type="match status" value="1"/>
</dbReference>
<evidence type="ECO:0000256" key="1">
    <source>
        <dbReference type="SAM" id="MobiDB-lite"/>
    </source>
</evidence>
<dbReference type="GO" id="GO:0009306">
    <property type="term" value="P:protein secretion"/>
    <property type="evidence" value="ECO:0007669"/>
    <property type="project" value="TreeGrafter"/>
</dbReference>
<dbReference type="PANTHER" id="PTHR17985">
    <property type="entry name" value="SER/THR-RICH PROTEIN T10 IN DGCR REGION"/>
    <property type="match status" value="1"/>
</dbReference>
<accession>A0A0D7BDH1</accession>
<dbReference type="GO" id="GO:0005794">
    <property type="term" value="C:Golgi apparatus"/>
    <property type="evidence" value="ECO:0007669"/>
    <property type="project" value="TreeGrafter"/>
</dbReference>
<dbReference type="InterPro" id="IPR008551">
    <property type="entry name" value="TANGO2"/>
</dbReference>
<proteinExistence type="predicted"/>
<gene>
    <name evidence="2" type="ORF">CYLTODRAFT_421859</name>
</gene>
<dbReference type="AlphaFoldDB" id="A0A0D7BDH1"/>
<keyword evidence="3" id="KW-1185">Reference proteome</keyword>
<sequence length="349" mass="38042">MCIVFWTLDHDDYALIMCTNRDEFLHRPTLNAHFHSFDHPTDAPEMLGSQNDDEGSVLSGIDLKGGGTWLGINRAGRIAVLTNITEAYTTYDTSRGSLCSSFLLDPPPEAQTLANEFTSLVAPDTKFAGFNLLLLSPVSAPSSQTTEYGAAHSLTVSYEALFATNNGGGGDIVSRTITKEDISAIPNAEGVCDCFSNGADAHGGADWPKVIRGKKEFAEILGSIGRETQKSEDELVEELLGMLSISADTPIQKREDLRNTIRVLPFELQNDLLPPDERWYGTRLSTVILVRKDGSVKFVEQDVFELGTEGGNDVVEGNTNGNGQAKEAKRPCLAGSSSRRMFEFNIRRS</sequence>
<reference evidence="2 3" key="1">
    <citation type="journal article" date="2015" name="Fungal Genet. Biol.">
        <title>Evolution of novel wood decay mechanisms in Agaricales revealed by the genome sequences of Fistulina hepatica and Cylindrobasidium torrendii.</title>
        <authorList>
            <person name="Floudas D."/>
            <person name="Held B.W."/>
            <person name="Riley R."/>
            <person name="Nagy L.G."/>
            <person name="Koehler G."/>
            <person name="Ransdell A.S."/>
            <person name="Younus H."/>
            <person name="Chow J."/>
            <person name="Chiniquy J."/>
            <person name="Lipzen A."/>
            <person name="Tritt A."/>
            <person name="Sun H."/>
            <person name="Haridas S."/>
            <person name="LaButti K."/>
            <person name="Ohm R.A."/>
            <person name="Kues U."/>
            <person name="Blanchette R.A."/>
            <person name="Grigoriev I.V."/>
            <person name="Minto R.E."/>
            <person name="Hibbett D.S."/>
        </authorList>
    </citation>
    <scope>NUCLEOTIDE SEQUENCE [LARGE SCALE GENOMIC DNA]</scope>
    <source>
        <strain evidence="2 3">FP15055 ss-10</strain>
    </source>
</reference>
<feature type="region of interest" description="Disordered" evidence="1">
    <location>
        <begin position="314"/>
        <end position="333"/>
    </location>
</feature>
<dbReference type="Proteomes" id="UP000054007">
    <property type="component" value="Unassembled WGS sequence"/>
</dbReference>
<dbReference type="EMBL" id="KN880508">
    <property type="protein sequence ID" value="KIY68189.1"/>
    <property type="molecule type" value="Genomic_DNA"/>
</dbReference>
<dbReference type="OrthoDB" id="191601at2759"/>
<protein>
    <recommendedName>
        <fullName evidence="4">DUF833-domain-containing protein</fullName>
    </recommendedName>
</protein>
<dbReference type="GO" id="GO:0007030">
    <property type="term" value="P:Golgi organization"/>
    <property type="evidence" value="ECO:0007669"/>
    <property type="project" value="TreeGrafter"/>
</dbReference>